<evidence type="ECO:0000313" key="2">
    <source>
        <dbReference type="Proteomes" id="UP000092839"/>
    </source>
</evidence>
<accession>A0A1B1UE10</accession>
<proteinExistence type="predicted"/>
<name>A0A1B1UE10_9BRAD</name>
<sequence length="150" mass="17415">MSLPLDERLFDMVIPYELLDQGNEKVRHRNWLHDVLATLKMKLSLVSCRSYQHRSYVMWLVRVCVVPQDHKHRWIGIGQIFPICFRVSRMQFQCERSGIIATGPTFSAQELPLLARPSAGNNSDRTPKNTAPRPILLSALDHNAKLYYQR</sequence>
<reference evidence="1 2" key="1">
    <citation type="submission" date="2016-07" db="EMBL/GenBank/DDBJ databases">
        <title>Complete genome sequence of Bradyrhizobium icense LMTR 13T, a potential inoculant strain isolated from lima bean (Phaseolus lunatus) in Peru.</title>
        <authorList>
            <person name="Ormeno-Orrillo E."/>
            <person name="Duran D."/>
            <person name="Rogel M.A."/>
            <person name="Rey L."/>
            <person name="Imperial J."/>
            <person name="Ruiz-Argueso T."/>
            <person name="Martinez-Romero E."/>
        </authorList>
    </citation>
    <scope>NUCLEOTIDE SEQUENCE [LARGE SCALE GENOMIC DNA]</scope>
    <source>
        <strain evidence="1 2">LMTR 13</strain>
    </source>
</reference>
<protein>
    <submittedName>
        <fullName evidence="1">Uncharacterized protein</fullName>
    </submittedName>
</protein>
<dbReference type="Proteomes" id="UP000092839">
    <property type="component" value="Chromosome"/>
</dbReference>
<evidence type="ECO:0000313" key="1">
    <source>
        <dbReference type="EMBL" id="ANW00916.1"/>
    </source>
</evidence>
<keyword evidence="2" id="KW-1185">Reference proteome</keyword>
<dbReference type="AlphaFoldDB" id="A0A1B1UE10"/>
<dbReference type="KEGG" id="bic:LMTR13_12780"/>
<gene>
    <name evidence="1" type="ORF">LMTR13_12780</name>
</gene>
<organism evidence="1 2">
    <name type="scientific">Bradyrhizobium icense</name>
    <dbReference type="NCBI Taxonomy" id="1274631"/>
    <lineage>
        <taxon>Bacteria</taxon>
        <taxon>Pseudomonadati</taxon>
        <taxon>Pseudomonadota</taxon>
        <taxon>Alphaproteobacteria</taxon>
        <taxon>Hyphomicrobiales</taxon>
        <taxon>Nitrobacteraceae</taxon>
        <taxon>Bradyrhizobium</taxon>
    </lineage>
</organism>
<dbReference type="EMBL" id="CP016428">
    <property type="protein sequence ID" value="ANW00916.1"/>
    <property type="molecule type" value="Genomic_DNA"/>
</dbReference>